<feature type="transmembrane region" description="Helical" evidence="1">
    <location>
        <begin position="41"/>
        <end position="59"/>
    </location>
</feature>
<gene>
    <name evidence="2" type="ORF">FL583_00900</name>
</gene>
<dbReference type="EMBL" id="VIRS01000001">
    <property type="protein sequence ID" value="TQS46868.1"/>
    <property type="molecule type" value="Genomic_DNA"/>
</dbReference>
<name>A0A545AZY4_9ACTN</name>
<keyword evidence="1" id="KW-0812">Transmembrane</keyword>
<accession>A0A545AZY4</accession>
<dbReference type="OrthoDB" id="3671425at2"/>
<organism evidence="2 3">
    <name type="scientific">Cryptosporangium phraense</name>
    <dbReference type="NCBI Taxonomy" id="2593070"/>
    <lineage>
        <taxon>Bacteria</taxon>
        <taxon>Bacillati</taxon>
        <taxon>Actinomycetota</taxon>
        <taxon>Actinomycetes</taxon>
        <taxon>Cryptosporangiales</taxon>
        <taxon>Cryptosporangiaceae</taxon>
        <taxon>Cryptosporangium</taxon>
    </lineage>
</organism>
<keyword evidence="1" id="KW-0472">Membrane</keyword>
<dbReference type="InParanoid" id="A0A545AZY4"/>
<proteinExistence type="predicted"/>
<sequence>MTEWDDDGLKTLLAECAEDVTEAPGLVSGVHARRRRARRRMVAAAVVALIVLAGGILLWPRADDADRLQALDRPSGAVPGAPVTVGWLPAGFAEPHAHLAGPGAWSIETDRATPIGQLAIQVLSDEPVPRTKPGTLTNITLDGTPATLYTVPQHGAGAPPYTALPEAEGPYLELIYQRKPGQWIRIVASNKAGDVPLGISEDDLRRVAAGLVDGVTPIEDLVRFRSLPDGVVLSEMSGSARLAEAAFCLPGQAPAQCVSKGPGIVLTVQLANGFPRPFTDTAGWPAKAIRVGDRTVDMRLNPGLGEIEARMELADGVVVSAYRSKRLPLSWDQLARFVAGIDPGDDFPR</sequence>
<reference evidence="2 3" key="1">
    <citation type="submission" date="2019-07" db="EMBL/GenBank/DDBJ databases">
        <title>Cryptosporangium phraense sp. nov., isolated from plant litter.</title>
        <authorList>
            <person name="Suriyachadkun C."/>
        </authorList>
    </citation>
    <scope>NUCLEOTIDE SEQUENCE [LARGE SCALE GENOMIC DNA]</scope>
    <source>
        <strain evidence="2 3">A-T 5661</strain>
    </source>
</reference>
<dbReference type="RefSeq" id="WP_142702486.1">
    <property type="nucleotide sequence ID" value="NZ_VIRS01000001.1"/>
</dbReference>
<evidence type="ECO:0000256" key="1">
    <source>
        <dbReference type="SAM" id="Phobius"/>
    </source>
</evidence>
<protein>
    <submittedName>
        <fullName evidence="2">Uncharacterized protein</fullName>
    </submittedName>
</protein>
<dbReference type="Proteomes" id="UP000317982">
    <property type="component" value="Unassembled WGS sequence"/>
</dbReference>
<dbReference type="AlphaFoldDB" id="A0A545AZY4"/>
<keyword evidence="1" id="KW-1133">Transmembrane helix</keyword>
<evidence type="ECO:0000313" key="3">
    <source>
        <dbReference type="Proteomes" id="UP000317982"/>
    </source>
</evidence>
<keyword evidence="3" id="KW-1185">Reference proteome</keyword>
<evidence type="ECO:0000313" key="2">
    <source>
        <dbReference type="EMBL" id="TQS46868.1"/>
    </source>
</evidence>
<comment type="caution">
    <text evidence="2">The sequence shown here is derived from an EMBL/GenBank/DDBJ whole genome shotgun (WGS) entry which is preliminary data.</text>
</comment>